<dbReference type="NCBIfam" id="NF033519">
    <property type="entry name" value="transpos_ISAzo13"/>
    <property type="match status" value="1"/>
</dbReference>
<comment type="caution">
    <text evidence="1">The sequence shown here is derived from an EMBL/GenBank/DDBJ whole genome shotgun (WGS) entry which is preliminary data.</text>
</comment>
<dbReference type="InterPro" id="IPR011518">
    <property type="entry name" value="Transposase_36"/>
</dbReference>
<name>A0A645CWN3_9ZZZZ</name>
<protein>
    <submittedName>
        <fullName evidence="1">ISAzo13 family transposase ISDssp1</fullName>
    </submittedName>
</protein>
<dbReference type="AlphaFoldDB" id="A0A645CWN3"/>
<evidence type="ECO:0000313" key="1">
    <source>
        <dbReference type="EMBL" id="MPM81334.1"/>
    </source>
</evidence>
<proteinExistence type="predicted"/>
<dbReference type="EMBL" id="VSSQ01030705">
    <property type="protein sequence ID" value="MPM81334.1"/>
    <property type="molecule type" value="Genomic_DNA"/>
</dbReference>
<organism evidence="1">
    <name type="scientific">bioreactor metagenome</name>
    <dbReference type="NCBI Taxonomy" id="1076179"/>
    <lineage>
        <taxon>unclassified sequences</taxon>
        <taxon>metagenomes</taxon>
        <taxon>ecological metagenomes</taxon>
    </lineage>
</organism>
<gene>
    <name evidence="1" type="ORF">SDC9_128386</name>
</gene>
<sequence length="404" mass="44796">MIDEKAAKRIQKIVPILDENQKRMYLAAEAESLGRGGISQISEVLGVSRNTIAAGIKELSGAVELAPAGRIRKEGGGRKSIGQTQPGIMEALEGLVSESSYGDPESPLRWTTKSLRNLSDALLAKGFTISFSKVRQLLNELGYSLQLNQKMLQVGEPHPDRDEQFRHISETAKAFLSEGLPVISIDCKKKELVGNFKNQGAEYAKSGQPVKVLDHDFPLPALGKVAPYGVYDMARNEGFINLGISSDTARFAVNSVRQWWDEMGMARYPGASKLYITADGGGSNGSRNRLWKTELQQLANETGLQFQVSHFPPGTSKWNKIEHQLFSYISKNWRGRPLETLMVIISLVESTTTKKGLKVKCGLDTNEYETGIKVSEEELQRINIVRDDFHGEWNYCISPSEVFA</sequence>
<accession>A0A645CWN3</accession>
<dbReference type="Pfam" id="PF07592">
    <property type="entry name" value="DDE_Tnp_ISAZ013"/>
    <property type="match status" value="1"/>
</dbReference>
<reference evidence="1" key="1">
    <citation type="submission" date="2019-08" db="EMBL/GenBank/DDBJ databases">
        <authorList>
            <person name="Kucharzyk K."/>
            <person name="Murdoch R.W."/>
            <person name="Higgins S."/>
            <person name="Loffler F."/>
        </authorList>
    </citation>
    <scope>NUCLEOTIDE SEQUENCE</scope>
</reference>